<evidence type="ECO:0000313" key="3">
    <source>
        <dbReference type="EMBL" id="REA59534.1"/>
    </source>
</evidence>
<evidence type="ECO:0000313" key="4">
    <source>
        <dbReference type="Proteomes" id="UP000256373"/>
    </source>
</evidence>
<evidence type="ECO:0000259" key="2">
    <source>
        <dbReference type="PROSITE" id="PS50110"/>
    </source>
</evidence>
<dbReference type="InterPro" id="IPR001789">
    <property type="entry name" value="Sig_transdc_resp-reg_receiver"/>
</dbReference>
<feature type="modified residue" description="4-aspartylphosphate" evidence="1">
    <location>
        <position position="60"/>
    </location>
</feature>
<keyword evidence="4" id="KW-1185">Reference proteome</keyword>
<proteinExistence type="predicted"/>
<comment type="caution">
    <text evidence="3">The sequence shown here is derived from an EMBL/GenBank/DDBJ whole genome shotgun (WGS) entry which is preliminary data.</text>
</comment>
<dbReference type="RefSeq" id="WP_115832307.1">
    <property type="nucleotide sequence ID" value="NZ_QNUL01000015.1"/>
</dbReference>
<accession>A0A3D8YBQ8</accession>
<dbReference type="InterPro" id="IPR011006">
    <property type="entry name" value="CheY-like_superfamily"/>
</dbReference>
<dbReference type="Pfam" id="PF00072">
    <property type="entry name" value="Response_reg"/>
    <property type="match status" value="1"/>
</dbReference>
<feature type="domain" description="Response regulatory" evidence="2">
    <location>
        <begin position="6"/>
        <end position="127"/>
    </location>
</feature>
<dbReference type="SUPFAM" id="SSF52172">
    <property type="entry name" value="CheY-like"/>
    <property type="match status" value="1"/>
</dbReference>
<name>A0A3D8YBQ8_9BACT</name>
<dbReference type="PANTHER" id="PTHR44520">
    <property type="entry name" value="RESPONSE REGULATOR RCP1-RELATED"/>
    <property type="match status" value="1"/>
</dbReference>
<dbReference type="Gene3D" id="3.40.50.2300">
    <property type="match status" value="1"/>
</dbReference>
<dbReference type="GO" id="GO:0000160">
    <property type="term" value="P:phosphorelay signal transduction system"/>
    <property type="evidence" value="ECO:0007669"/>
    <property type="project" value="InterPro"/>
</dbReference>
<evidence type="ECO:0000256" key="1">
    <source>
        <dbReference type="PROSITE-ProRule" id="PRU00169"/>
    </source>
</evidence>
<dbReference type="InterPro" id="IPR052893">
    <property type="entry name" value="TCS_response_regulator"/>
</dbReference>
<dbReference type="PANTHER" id="PTHR44520:SF2">
    <property type="entry name" value="RESPONSE REGULATOR RCP1"/>
    <property type="match status" value="1"/>
</dbReference>
<dbReference type="Proteomes" id="UP000256373">
    <property type="component" value="Unassembled WGS sequence"/>
</dbReference>
<protein>
    <submittedName>
        <fullName evidence="3">Response regulator</fullName>
    </submittedName>
</protein>
<dbReference type="PROSITE" id="PS50110">
    <property type="entry name" value="RESPONSE_REGULATORY"/>
    <property type="match status" value="1"/>
</dbReference>
<dbReference type="AlphaFoldDB" id="A0A3D8YBQ8"/>
<gene>
    <name evidence="3" type="ORF">DSL64_17975</name>
</gene>
<dbReference type="SMART" id="SM00448">
    <property type="entry name" value="REC"/>
    <property type="match status" value="1"/>
</dbReference>
<dbReference type="EMBL" id="QNUL01000015">
    <property type="protein sequence ID" value="REA59534.1"/>
    <property type="molecule type" value="Genomic_DNA"/>
</dbReference>
<dbReference type="OrthoDB" id="7631574at2"/>
<organism evidence="3 4">
    <name type="scientific">Dyadobacter luteus</name>
    <dbReference type="NCBI Taxonomy" id="2259619"/>
    <lineage>
        <taxon>Bacteria</taxon>
        <taxon>Pseudomonadati</taxon>
        <taxon>Bacteroidota</taxon>
        <taxon>Cytophagia</taxon>
        <taxon>Cytophagales</taxon>
        <taxon>Spirosomataceae</taxon>
        <taxon>Dyadobacter</taxon>
    </lineage>
</organism>
<reference evidence="3 4" key="1">
    <citation type="submission" date="2018-07" db="EMBL/GenBank/DDBJ databases">
        <title>Dyadobacter roseus sp. nov., isolated from rose rhizosphere soil.</title>
        <authorList>
            <person name="Chen L."/>
        </authorList>
    </citation>
    <scope>NUCLEOTIDE SEQUENCE [LARGE SCALE GENOMIC DNA]</scope>
    <source>
        <strain evidence="3 4">RS19</strain>
    </source>
</reference>
<keyword evidence="1" id="KW-0597">Phosphoprotein</keyword>
<sequence length="135" mass="15190">MPPKFSLMLVDDDADDQLIFMEALKNIGVAFSIQTARDGVDALDIVNSIGFQLPDIAFFDLNMPRMNGKELLTTLRNNPKFEQVPIIIFSTSSRPEDINDCIRLGANAYLTKHGSFNYLCNDLKDVLNNHLIEVK</sequence>